<comment type="catalytic activity">
    <reaction evidence="1 4 5">
        <text>[protein]-peptidylproline (omega=180) = [protein]-peptidylproline (omega=0)</text>
        <dbReference type="Rhea" id="RHEA:16237"/>
        <dbReference type="Rhea" id="RHEA-COMP:10747"/>
        <dbReference type="Rhea" id="RHEA-COMP:10748"/>
        <dbReference type="ChEBI" id="CHEBI:83833"/>
        <dbReference type="ChEBI" id="CHEBI:83834"/>
        <dbReference type="EC" id="5.2.1.8"/>
    </reaction>
</comment>
<comment type="caution">
    <text evidence="9">The sequence shown here is derived from an EMBL/GenBank/DDBJ whole genome shotgun (WGS) entry which is preliminary data.</text>
</comment>
<dbReference type="Proteomes" id="UP001501570">
    <property type="component" value="Unassembled WGS sequence"/>
</dbReference>
<keyword evidence="7" id="KW-1133">Transmembrane helix</keyword>
<keyword evidence="3 4" id="KW-0413">Isomerase</keyword>
<evidence type="ECO:0000313" key="9">
    <source>
        <dbReference type="EMBL" id="GAA5191198.1"/>
    </source>
</evidence>
<dbReference type="InterPro" id="IPR046357">
    <property type="entry name" value="PPIase_dom_sf"/>
</dbReference>
<dbReference type="PROSITE" id="PS50059">
    <property type="entry name" value="FKBP_PPIASE"/>
    <property type="match status" value="1"/>
</dbReference>
<evidence type="ECO:0000256" key="3">
    <source>
        <dbReference type="ARBA" id="ARBA00023235"/>
    </source>
</evidence>
<dbReference type="InterPro" id="IPR044609">
    <property type="entry name" value="FKBP2/11"/>
</dbReference>
<dbReference type="PANTHER" id="PTHR45779:SF7">
    <property type="entry name" value="PEPTIDYLPROLYL ISOMERASE"/>
    <property type="match status" value="1"/>
</dbReference>
<feature type="domain" description="PPIase FKBP-type" evidence="8">
    <location>
        <begin position="197"/>
        <end position="284"/>
    </location>
</feature>
<feature type="compositionally biased region" description="Low complexity" evidence="6">
    <location>
        <begin position="25"/>
        <end position="34"/>
    </location>
</feature>
<evidence type="ECO:0000256" key="4">
    <source>
        <dbReference type="PROSITE-ProRule" id="PRU00277"/>
    </source>
</evidence>
<sequence length="284" mass="28343">MSDDQTPDPEAASAQSAETDETTESAETAESSLSVEPADSDVTVEPAGEADSEGSGHGERQVLSDRARRDAVKLVRSANKEADARRRRMQSLAGGLAGVVVMALIVIGYVVLGGSNNSNGSADASAQAGAAATAGANDQGAADGSTDPAGAAGTPSLPPGANPALAKEPTVSAGTGDVTKLVVTTLIQGTGDAVKSGQNITVNYVGVTYKDGQEFDASWDHGQTATFQIGVGAVIPGWDQGLVGVKVGSRVQLDIPASLAYGDTPPAGAPTGALRFVVDVLAAQ</sequence>
<name>A0ABP9S5R0_9ACTN</name>
<evidence type="ECO:0000256" key="6">
    <source>
        <dbReference type="SAM" id="MobiDB-lite"/>
    </source>
</evidence>
<feature type="transmembrane region" description="Helical" evidence="7">
    <location>
        <begin position="92"/>
        <end position="112"/>
    </location>
</feature>
<feature type="compositionally biased region" description="Basic and acidic residues" evidence="6">
    <location>
        <begin position="54"/>
        <end position="68"/>
    </location>
</feature>
<feature type="region of interest" description="Disordered" evidence="6">
    <location>
        <begin position="1"/>
        <end position="68"/>
    </location>
</feature>
<dbReference type="EMBL" id="BAABJQ010000015">
    <property type="protein sequence ID" value="GAA5191198.1"/>
    <property type="molecule type" value="Genomic_DNA"/>
</dbReference>
<dbReference type="InterPro" id="IPR001179">
    <property type="entry name" value="PPIase_FKBP_dom"/>
</dbReference>
<evidence type="ECO:0000313" key="10">
    <source>
        <dbReference type="Proteomes" id="UP001501570"/>
    </source>
</evidence>
<keyword evidence="2 4" id="KW-0697">Rotamase</keyword>
<evidence type="ECO:0000256" key="5">
    <source>
        <dbReference type="RuleBase" id="RU003915"/>
    </source>
</evidence>
<keyword evidence="7" id="KW-0812">Transmembrane</keyword>
<reference evidence="10" key="1">
    <citation type="journal article" date="2019" name="Int. J. Syst. Evol. Microbiol.">
        <title>The Global Catalogue of Microorganisms (GCM) 10K type strain sequencing project: providing services to taxonomists for standard genome sequencing and annotation.</title>
        <authorList>
            <consortium name="The Broad Institute Genomics Platform"/>
            <consortium name="The Broad Institute Genome Sequencing Center for Infectious Disease"/>
            <person name="Wu L."/>
            <person name="Ma J."/>
        </authorList>
    </citation>
    <scope>NUCLEOTIDE SEQUENCE [LARGE SCALE GENOMIC DNA]</scope>
    <source>
        <strain evidence="10">JCM 18304</strain>
    </source>
</reference>
<dbReference type="Gene3D" id="3.10.50.40">
    <property type="match status" value="1"/>
</dbReference>
<evidence type="ECO:0000259" key="8">
    <source>
        <dbReference type="PROSITE" id="PS50059"/>
    </source>
</evidence>
<comment type="similarity">
    <text evidence="5">Belongs to the FKBP-type PPIase family.</text>
</comment>
<proteinExistence type="inferred from homology"/>
<evidence type="ECO:0000256" key="2">
    <source>
        <dbReference type="ARBA" id="ARBA00023110"/>
    </source>
</evidence>
<gene>
    <name evidence="9" type="ORF">GCM10023322_48040</name>
</gene>
<keyword evidence="10" id="KW-1185">Reference proteome</keyword>
<feature type="region of interest" description="Disordered" evidence="6">
    <location>
        <begin position="136"/>
        <end position="171"/>
    </location>
</feature>
<accession>A0ABP9S5R0</accession>
<organism evidence="9 10">
    <name type="scientific">Rugosimonospora acidiphila</name>
    <dbReference type="NCBI Taxonomy" id="556531"/>
    <lineage>
        <taxon>Bacteria</taxon>
        <taxon>Bacillati</taxon>
        <taxon>Actinomycetota</taxon>
        <taxon>Actinomycetes</taxon>
        <taxon>Micromonosporales</taxon>
        <taxon>Micromonosporaceae</taxon>
        <taxon>Rugosimonospora</taxon>
    </lineage>
</organism>
<dbReference type="SUPFAM" id="SSF54534">
    <property type="entry name" value="FKBP-like"/>
    <property type="match status" value="1"/>
</dbReference>
<dbReference type="EC" id="5.2.1.8" evidence="5"/>
<evidence type="ECO:0000256" key="7">
    <source>
        <dbReference type="SAM" id="Phobius"/>
    </source>
</evidence>
<dbReference type="Pfam" id="PF00254">
    <property type="entry name" value="FKBP_C"/>
    <property type="match status" value="1"/>
</dbReference>
<evidence type="ECO:0000256" key="1">
    <source>
        <dbReference type="ARBA" id="ARBA00000971"/>
    </source>
</evidence>
<feature type="compositionally biased region" description="Low complexity" evidence="6">
    <location>
        <begin position="136"/>
        <end position="145"/>
    </location>
</feature>
<keyword evidence="7" id="KW-0472">Membrane</keyword>
<protein>
    <recommendedName>
        <fullName evidence="5">Peptidyl-prolyl cis-trans isomerase</fullName>
        <ecNumber evidence="5">5.2.1.8</ecNumber>
    </recommendedName>
</protein>
<dbReference type="PANTHER" id="PTHR45779">
    <property type="entry name" value="PEPTIDYLPROLYL ISOMERASE"/>
    <property type="match status" value="1"/>
</dbReference>